<dbReference type="AlphaFoldDB" id="A0A0D0F0Z6"/>
<evidence type="ECO:0000313" key="4">
    <source>
        <dbReference type="Proteomes" id="UP000032049"/>
    </source>
</evidence>
<dbReference type="OrthoDB" id="753334at2"/>
<proteinExistence type="predicted"/>
<feature type="signal peptide" evidence="1">
    <location>
        <begin position="1"/>
        <end position="19"/>
    </location>
</feature>
<accession>A0A0D0F0Z6</accession>
<feature type="chain" id="PRO_5002221602" description="Outer membrane protein beta-barrel domain-containing protein" evidence="1">
    <location>
        <begin position="20"/>
        <end position="199"/>
    </location>
</feature>
<comment type="caution">
    <text evidence="3">The sequence shown here is derived from an EMBL/GenBank/DDBJ whole genome shotgun (WGS) entry which is preliminary data.</text>
</comment>
<evidence type="ECO:0000313" key="3">
    <source>
        <dbReference type="EMBL" id="KIO75308.1"/>
    </source>
</evidence>
<gene>
    <name evidence="3" type="ORF">TH53_21370</name>
</gene>
<protein>
    <recommendedName>
        <fullName evidence="2">Outer membrane protein beta-barrel domain-containing protein</fullName>
    </recommendedName>
</protein>
<keyword evidence="1" id="KW-0732">Signal</keyword>
<dbReference type="Pfam" id="PF13568">
    <property type="entry name" value="OMP_b-brl_2"/>
    <property type="match status" value="1"/>
</dbReference>
<dbReference type="EMBL" id="JXRA01000107">
    <property type="protein sequence ID" value="KIO75308.1"/>
    <property type="molecule type" value="Genomic_DNA"/>
</dbReference>
<evidence type="ECO:0000259" key="2">
    <source>
        <dbReference type="Pfam" id="PF13568"/>
    </source>
</evidence>
<keyword evidence="4" id="KW-1185">Reference proteome</keyword>
<sequence length="199" mass="21304">MKKIILFSLFICFSAVAFGQILPTFQFGVKGGANLSKLSSHNTFSSDNSAGYYAGVWARIGAAGIHFQPELYLSGKNTKMTSNDPASVGQENKVKFTSLDVPLLIGTKIGAAGIGVRLNTGPVVSFILDDKQSLGDATGNIFRGDFKKQAVAWQFGAGVDIGKLGVDLRYEAGITKLGKQNYDGQRLNLFTLGLALRLF</sequence>
<dbReference type="RefSeq" id="WP_041885383.1">
    <property type="nucleotide sequence ID" value="NZ_CP157278.1"/>
</dbReference>
<feature type="domain" description="Outer membrane protein beta-barrel" evidence="2">
    <location>
        <begin position="24"/>
        <end position="177"/>
    </location>
</feature>
<name>A0A0D0F0Z6_9SPHI</name>
<evidence type="ECO:0000256" key="1">
    <source>
        <dbReference type="SAM" id="SignalP"/>
    </source>
</evidence>
<dbReference type="Proteomes" id="UP000032049">
    <property type="component" value="Unassembled WGS sequence"/>
</dbReference>
<dbReference type="STRING" id="1503925.TH53_21370"/>
<reference evidence="3 4" key="1">
    <citation type="submission" date="2015-01" db="EMBL/GenBank/DDBJ databases">
        <title>Draft genome sequence of Pedobacter sp. NL19 isolated from sludge of an effluent treatment pond in an abandoned uranium mine.</title>
        <authorList>
            <person name="Santos T."/>
            <person name="Caetano T."/>
            <person name="Covas C."/>
            <person name="Cruz A."/>
            <person name="Mendo S."/>
        </authorList>
    </citation>
    <scope>NUCLEOTIDE SEQUENCE [LARGE SCALE GENOMIC DNA]</scope>
    <source>
        <strain evidence="3 4">NL19</strain>
    </source>
</reference>
<dbReference type="InterPro" id="IPR025665">
    <property type="entry name" value="Beta-barrel_OMP_2"/>
</dbReference>
<organism evidence="3 4">
    <name type="scientific">Pedobacter lusitanus</name>
    <dbReference type="NCBI Taxonomy" id="1503925"/>
    <lineage>
        <taxon>Bacteria</taxon>
        <taxon>Pseudomonadati</taxon>
        <taxon>Bacteroidota</taxon>
        <taxon>Sphingobacteriia</taxon>
        <taxon>Sphingobacteriales</taxon>
        <taxon>Sphingobacteriaceae</taxon>
        <taxon>Pedobacter</taxon>
    </lineage>
</organism>